<evidence type="ECO:0000256" key="1">
    <source>
        <dbReference type="ARBA" id="ARBA00022670"/>
    </source>
</evidence>
<dbReference type="PROSITE" id="PS51829">
    <property type="entry name" value="P_HOMO_B"/>
    <property type="match status" value="1"/>
</dbReference>
<dbReference type="EMBL" id="VKKU01000001">
    <property type="protein sequence ID" value="TSB03950.1"/>
    <property type="molecule type" value="Genomic_DNA"/>
</dbReference>
<dbReference type="InterPro" id="IPR002884">
    <property type="entry name" value="P_dom"/>
</dbReference>
<keyword evidence="3" id="KW-0732">Signal</keyword>
<evidence type="ECO:0000259" key="4">
    <source>
        <dbReference type="PROSITE" id="PS51829"/>
    </source>
</evidence>
<dbReference type="Pfam" id="PF01483">
    <property type="entry name" value="P_proprotein"/>
    <property type="match status" value="1"/>
</dbReference>
<protein>
    <submittedName>
        <fullName evidence="5">DUF11 domain-containing protein</fullName>
    </submittedName>
</protein>
<keyword evidence="2" id="KW-0378">Hydrolase</keyword>
<dbReference type="InterPro" id="IPR047589">
    <property type="entry name" value="DUF11_rpt"/>
</dbReference>
<organism evidence="5 6">
    <name type="scientific">Sphingorhabdus contaminans</name>
    <dbReference type="NCBI Taxonomy" id="1343899"/>
    <lineage>
        <taxon>Bacteria</taxon>
        <taxon>Pseudomonadati</taxon>
        <taxon>Pseudomonadota</taxon>
        <taxon>Alphaproteobacteria</taxon>
        <taxon>Sphingomonadales</taxon>
        <taxon>Sphingomonadaceae</taxon>
        <taxon>Sphingorhabdus</taxon>
    </lineage>
</organism>
<dbReference type="OrthoDB" id="5400913at2"/>
<comment type="caution">
    <text evidence="5">The sequence shown here is derived from an EMBL/GenBank/DDBJ whole genome shotgun (WGS) entry which is preliminary data.</text>
</comment>
<reference evidence="5 6" key="1">
    <citation type="submission" date="2019-07" db="EMBL/GenBank/DDBJ databases">
        <authorList>
            <person name="Park M."/>
        </authorList>
    </citation>
    <scope>NUCLEOTIDE SEQUENCE [LARGE SCALE GENOMIC DNA]</scope>
    <source>
        <strain evidence="5 6">KCTC32445</strain>
    </source>
</reference>
<feature type="chain" id="PRO_5022110346" evidence="3">
    <location>
        <begin position="36"/>
        <end position="312"/>
    </location>
</feature>
<proteinExistence type="predicted"/>
<dbReference type="AlphaFoldDB" id="A0A553WGY1"/>
<sequence length="312" mass="32458">MVIYLAIVRFCLPLLLRLCAGLLLMWGSMAAPAHAQSAISYTSTVDAPISETLTSCATPLSRTFTVPEVYTIADVNIGVLLAHVRRNNLTISLRSPAGTTITLFRTTGGTARNLNVLFDSASATSINTHTVNDTAAAATVVPPYQRTFAPLQSLNAFNGQNANGIWTLSICDSVTGNTGTFFHSTLTILPLPATLNVTKISVAQTDFVSSANHKSIPGARIRYCITISNNGPGLATTIAGTDIIPPNTSYVPNSLRSGTDCASTLTAEDDDAVGADESDPMGASVSGSVLSLSAPTMANAASFALAFLVTVN</sequence>
<dbReference type="Proteomes" id="UP000320160">
    <property type="component" value="Unassembled WGS sequence"/>
</dbReference>
<dbReference type="Gene3D" id="2.60.120.260">
    <property type="entry name" value="Galactose-binding domain-like"/>
    <property type="match status" value="1"/>
</dbReference>
<keyword evidence="1" id="KW-0645">Protease</keyword>
<gene>
    <name evidence="5" type="ORF">FOM92_00430</name>
</gene>
<keyword evidence="6" id="KW-1185">Reference proteome</keyword>
<dbReference type="GO" id="GO:0004252">
    <property type="term" value="F:serine-type endopeptidase activity"/>
    <property type="evidence" value="ECO:0007669"/>
    <property type="project" value="InterPro"/>
</dbReference>
<feature type="domain" description="P/Homo B" evidence="4">
    <location>
        <begin position="30"/>
        <end position="194"/>
    </location>
</feature>
<evidence type="ECO:0000256" key="3">
    <source>
        <dbReference type="SAM" id="SignalP"/>
    </source>
</evidence>
<dbReference type="InterPro" id="IPR008979">
    <property type="entry name" value="Galactose-bd-like_sf"/>
</dbReference>
<evidence type="ECO:0000313" key="5">
    <source>
        <dbReference type="EMBL" id="TSB03950.1"/>
    </source>
</evidence>
<feature type="signal peptide" evidence="3">
    <location>
        <begin position="1"/>
        <end position="35"/>
    </location>
</feature>
<evidence type="ECO:0000313" key="6">
    <source>
        <dbReference type="Proteomes" id="UP000320160"/>
    </source>
</evidence>
<dbReference type="GO" id="GO:0006508">
    <property type="term" value="P:proteolysis"/>
    <property type="evidence" value="ECO:0007669"/>
    <property type="project" value="UniProtKB-KW"/>
</dbReference>
<dbReference type="NCBIfam" id="TIGR01451">
    <property type="entry name" value="B_ant_repeat"/>
    <property type="match status" value="1"/>
</dbReference>
<dbReference type="SUPFAM" id="SSF49785">
    <property type="entry name" value="Galactose-binding domain-like"/>
    <property type="match status" value="1"/>
</dbReference>
<evidence type="ECO:0000256" key="2">
    <source>
        <dbReference type="ARBA" id="ARBA00022801"/>
    </source>
</evidence>
<accession>A0A553WGY1</accession>
<name>A0A553WGY1_9SPHN</name>